<keyword evidence="2" id="KW-0472">Membrane</keyword>
<sequence length="587" mass="62998">MMMKFCTTVLVLALIATGDLGVSASSSLRSLSTDQQQHGRHLSYELIAYYEPKSQVTDHNAIDLDQEAMENSLYKNTDQSFQIARDIYTNGAHSKSVAEITLTTPLTKAIKKGASVTGKNSDGALVVGKVYDDYATGSSAIGVQYKVINIQKNYMNCQVGGLQSPNLQGCLAASGLLNVDGIDGDLSYSYDPTTKNVNKRTIQGFSTSAEEKMYRCENCPYNTYRKFRDYYGFFDYADKWINAAFDGTSTAFSNGNGNFASYGFAGRTEAIKKATAYMSIWMYVIREMEDALDDCNEGCKVEGCNDDPVHAWDEAVAFYTGSLEGGDGAGDGKLLYALADKRCKDFRTCGDMAKESKGTAHTNGIIMQSFNIGSNLLIQGKCAQAKPYKEIIERMMVVPLIQGTLRYAYILCAQLGKALTGKDLEKAEAEGAVFAASVLPLVHACDEDAATTIYNMMRTGQSGPHDYSVVKSAFESVYECMGVRNADVGGLWSDETGSYLAGAAPLKVASSSGEPNIGLIVGCVVAGIVGGIILYFIVSKLCKLCCGSSSPKEAASAGDISKPDKNEEGALPAAEIINSDGEAVQIS</sequence>
<feature type="region of interest" description="Disordered" evidence="1">
    <location>
        <begin position="553"/>
        <end position="572"/>
    </location>
</feature>
<name>A0A1E7FK52_9STRA</name>
<protein>
    <submittedName>
        <fullName evidence="4">Uncharacterized protein</fullName>
    </submittedName>
</protein>
<evidence type="ECO:0000256" key="1">
    <source>
        <dbReference type="SAM" id="MobiDB-lite"/>
    </source>
</evidence>
<keyword evidence="3" id="KW-0732">Signal</keyword>
<dbReference type="InParanoid" id="A0A1E7FK52"/>
<keyword evidence="2" id="KW-1133">Transmembrane helix</keyword>
<keyword evidence="5" id="KW-1185">Reference proteome</keyword>
<proteinExistence type="predicted"/>
<evidence type="ECO:0000256" key="3">
    <source>
        <dbReference type="SAM" id="SignalP"/>
    </source>
</evidence>
<feature type="transmembrane region" description="Helical" evidence="2">
    <location>
        <begin position="517"/>
        <end position="538"/>
    </location>
</feature>
<reference evidence="4 5" key="1">
    <citation type="submission" date="2016-09" db="EMBL/GenBank/DDBJ databases">
        <title>Extensive genetic diversity and differential bi-allelic expression allows diatom success in the polar Southern Ocean.</title>
        <authorList>
            <consortium name="DOE Joint Genome Institute"/>
            <person name="Mock T."/>
            <person name="Otillar R.P."/>
            <person name="Strauss J."/>
            <person name="Dupont C."/>
            <person name="Frickenhaus S."/>
            <person name="Maumus F."/>
            <person name="Mcmullan M."/>
            <person name="Sanges R."/>
            <person name="Schmutz J."/>
            <person name="Toseland A."/>
            <person name="Valas R."/>
            <person name="Veluchamy A."/>
            <person name="Ward B.J."/>
            <person name="Allen A."/>
            <person name="Barry K."/>
            <person name="Falciatore A."/>
            <person name="Ferrante M."/>
            <person name="Fortunato A.E."/>
            <person name="Gloeckner G."/>
            <person name="Gruber A."/>
            <person name="Hipkin R."/>
            <person name="Janech M."/>
            <person name="Kroth P."/>
            <person name="Leese F."/>
            <person name="Lindquist E."/>
            <person name="Lyon B.R."/>
            <person name="Martin J."/>
            <person name="Mayer C."/>
            <person name="Parker M."/>
            <person name="Quesneville H."/>
            <person name="Raymond J."/>
            <person name="Uhlig C."/>
            <person name="Valentin K.U."/>
            <person name="Worden A.Z."/>
            <person name="Armbrust E.V."/>
            <person name="Bowler C."/>
            <person name="Green B."/>
            <person name="Moulton V."/>
            <person name="Van Oosterhout C."/>
            <person name="Grigoriev I."/>
        </authorList>
    </citation>
    <scope>NUCLEOTIDE SEQUENCE [LARGE SCALE GENOMIC DNA]</scope>
    <source>
        <strain evidence="4 5">CCMP1102</strain>
    </source>
</reference>
<evidence type="ECO:0000313" key="5">
    <source>
        <dbReference type="Proteomes" id="UP000095751"/>
    </source>
</evidence>
<keyword evidence="2" id="KW-0812">Transmembrane</keyword>
<dbReference type="AlphaFoldDB" id="A0A1E7FK52"/>
<evidence type="ECO:0000256" key="2">
    <source>
        <dbReference type="SAM" id="Phobius"/>
    </source>
</evidence>
<dbReference type="Proteomes" id="UP000095751">
    <property type="component" value="Unassembled WGS sequence"/>
</dbReference>
<accession>A0A1E7FK52</accession>
<gene>
    <name evidence="4" type="ORF">FRACYDRAFT_260427</name>
</gene>
<organism evidence="4 5">
    <name type="scientific">Fragilariopsis cylindrus CCMP1102</name>
    <dbReference type="NCBI Taxonomy" id="635003"/>
    <lineage>
        <taxon>Eukaryota</taxon>
        <taxon>Sar</taxon>
        <taxon>Stramenopiles</taxon>
        <taxon>Ochrophyta</taxon>
        <taxon>Bacillariophyta</taxon>
        <taxon>Bacillariophyceae</taxon>
        <taxon>Bacillariophycidae</taxon>
        <taxon>Bacillariales</taxon>
        <taxon>Bacillariaceae</taxon>
        <taxon>Fragilariopsis</taxon>
    </lineage>
</organism>
<dbReference type="EMBL" id="KV784356">
    <property type="protein sequence ID" value="OEU18517.1"/>
    <property type="molecule type" value="Genomic_DNA"/>
</dbReference>
<feature type="signal peptide" evidence="3">
    <location>
        <begin position="1"/>
        <end position="24"/>
    </location>
</feature>
<feature type="chain" id="PRO_5009193270" evidence="3">
    <location>
        <begin position="25"/>
        <end position="587"/>
    </location>
</feature>
<evidence type="ECO:0000313" key="4">
    <source>
        <dbReference type="EMBL" id="OEU18517.1"/>
    </source>
</evidence>
<dbReference type="OrthoDB" id="436015at2759"/>
<dbReference type="KEGG" id="fcy:FRACYDRAFT_260427"/>